<dbReference type="PANTHER" id="PTHR14024:SF53">
    <property type="entry name" value="LIPID STORAGE DROPLETS SURFACE-BINDING PROTEIN 2"/>
    <property type="match status" value="1"/>
</dbReference>
<dbReference type="GO" id="GO:0019915">
    <property type="term" value="P:lipid storage"/>
    <property type="evidence" value="ECO:0007669"/>
    <property type="project" value="TreeGrafter"/>
</dbReference>
<dbReference type="GO" id="GO:0010890">
    <property type="term" value="P:positive regulation of triglyceride storage"/>
    <property type="evidence" value="ECO:0007669"/>
    <property type="project" value="TreeGrafter"/>
</dbReference>
<reference evidence="5 6" key="1">
    <citation type="submission" date="2020-08" db="EMBL/GenBank/DDBJ databases">
        <title>Aphidius gifuensis genome sequencing and assembly.</title>
        <authorList>
            <person name="Du Z."/>
        </authorList>
    </citation>
    <scope>NUCLEOTIDE SEQUENCE [LARGE SCALE GENOMIC DNA]</scope>
    <source>
        <strain evidence="5">YNYX2018</strain>
        <tissue evidence="5">Adults</tissue>
    </source>
</reference>
<name>A0A835CST4_APHGI</name>
<evidence type="ECO:0000256" key="2">
    <source>
        <dbReference type="ARBA" id="ARBA00006311"/>
    </source>
</evidence>
<dbReference type="GO" id="GO:0005811">
    <property type="term" value="C:lipid droplet"/>
    <property type="evidence" value="ECO:0007669"/>
    <property type="project" value="UniProtKB-SubCell"/>
</dbReference>
<dbReference type="InterPro" id="IPR004279">
    <property type="entry name" value="Perilipin"/>
</dbReference>
<accession>A0A835CST4</accession>
<dbReference type="Pfam" id="PF03036">
    <property type="entry name" value="Perilipin"/>
    <property type="match status" value="1"/>
</dbReference>
<feature type="region of interest" description="Disordered" evidence="4">
    <location>
        <begin position="269"/>
        <end position="296"/>
    </location>
</feature>
<proteinExistence type="inferred from homology"/>
<gene>
    <name evidence="5" type="ORF">HCN44_006446</name>
</gene>
<sequence length="296" mass="33058">MLVFQGNNNNNNKMATQTVVMALPQIEVFNRVLGLPMVEQALAVSSSTYLRVKDSHQLFNWILTTAESSLSSATSIAAPFAKKFETPIHFFDNKLCMGLDKIEEKVPMVKETPEQIFEKGYMFALQTVQPAVSKISFANDLILSQAASLKELSWNKANQILSTYYGTVAIHGLDSTAIVVDKLIDKYFPATGTEIIQEPTSSEEDKLLHTLQTVGRLSNKAARRVYGNVIFNLRTINRDKVKLYVGNIVEFLQITHYLHAVNEKVHGLTNNTKNSSVNHKNNNKKKSKGSNGVKHD</sequence>
<keyword evidence="3" id="KW-0551">Lipid droplet</keyword>
<dbReference type="GO" id="GO:0005829">
    <property type="term" value="C:cytosol"/>
    <property type="evidence" value="ECO:0007669"/>
    <property type="project" value="TreeGrafter"/>
</dbReference>
<keyword evidence="6" id="KW-1185">Reference proteome</keyword>
<evidence type="ECO:0000256" key="3">
    <source>
        <dbReference type="ARBA" id="ARBA00022677"/>
    </source>
</evidence>
<evidence type="ECO:0000313" key="6">
    <source>
        <dbReference type="Proteomes" id="UP000639338"/>
    </source>
</evidence>
<evidence type="ECO:0000256" key="4">
    <source>
        <dbReference type="SAM" id="MobiDB-lite"/>
    </source>
</evidence>
<evidence type="ECO:0000256" key="1">
    <source>
        <dbReference type="ARBA" id="ARBA00004502"/>
    </source>
</evidence>
<feature type="compositionally biased region" description="Low complexity" evidence="4">
    <location>
        <begin position="269"/>
        <end position="280"/>
    </location>
</feature>
<dbReference type="AlphaFoldDB" id="A0A835CST4"/>
<comment type="similarity">
    <text evidence="2">Belongs to the perilipin family.</text>
</comment>
<organism evidence="5 6">
    <name type="scientific">Aphidius gifuensis</name>
    <name type="common">Parasitoid wasp</name>
    <dbReference type="NCBI Taxonomy" id="684658"/>
    <lineage>
        <taxon>Eukaryota</taxon>
        <taxon>Metazoa</taxon>
        <taxon>Ecdysozoa</taxon>
        <taxon>Arthropoda</taxon>
        <taxon>Hexapoda</taxon>
        <taxon>Insecta</taxon>
        <taxon>Pterygota</taxon>
        <taxon>Neoptera</taxon>
        <taxon>Endopterygota</taxon>
        <taxon>Hymenoptera</taxon>
        <taxon>Apocrita</taxon>
        <taxon>Ichneumonoidea</taxon>
        <taxon>Braconidae</taxon>
        <taxon>Aphidiinae</taxon>
        <taxon>Aphidius</taxon>
    </lineage>
</organism>
<dbReference type="PANTHER" id="PTHR14024">
    <property type="entry name" value="PERILIPIN"/>
    <property type="match status" value="1"/>
</dbReference>
<dbReference type="Proteomes" id="UP000639338">
    <property type="component" value="Unassembled WGS sequence"/>
</dbReference>
<protein>
    <submittedName>
        <fullName evidence="5">Uncharacterized protein</fullName>
    </submittedName>
</protein>
<comment type="caution">
    <text evidence="5">The sequence shown here is derived from an EMBL/GenBank/DDBJ whole genome shotgun (WGS) entry which is preliminary data.</text>
</comment>
<dbReference type="PIRSF" id="PIRSF036881">
    <property type="entry name" value="PAT"/>
    <property type="match status" value="1"/>
</dbReference>
<dbReference type="OrthoDB" id="376826at2759"/>
<comment type="subcellular location">
    <subcellularLocation>
        <location evidence="1">Lipid droplet</location>
    </subcellularLocation>
</comment>
<dbReference type="EMBL" id="JACMRX010000002">
    <property type="protein sequence ID" value="KAF7995339.1"/>
    <property type="molecule type" value="Genomic_DNA"/>
</dbReference>
<evidence type="ECO:0000313" key="5">
    <source>
        <dbReference type="EMBL" id="KAF7995339.1"/>
    </source>
</evidence>